<evidence type="ECO:0000313" key="3">
    <source>
        <dbReference type="Proteomes" id="UP000023541"/>
    </source>
</evidence>
<gene>
    <name evidence="2" type="ORF">ATO12_09125</name>
</gene>
<comment type="caution">
    <text evidence="2">The sequence shown here is derived from an EMBL/GenBank/DDBJ whole genome shotgun (WGS) entry which is preliminary data.</text>
</comment>
<dbReference type="AlphaFoldDB" id="A0A023BXW2"/>
<reference evidence="2 3" key="1">
    <citation type="submission" date="2014-04" db="EMBL/GenBank/DDBJ databases">
        <title>Aquimarina sp. 22II-S11-z7 Genome Sequencing.</title>
        <authorList>
            <person name="Lai Q."/>
        </authorList>
    </citation>
    <scope>NUCLEOTIDE SEQUENCE [LARGE SCALE GENOMIC DNA]</scope>
    <source>
        <strain evidence="2 3">22II-S11-z7</strain>
    </source>
</reference>
<keyword evidence="3" id="KW-1185">Reference proteome</keyword>
<organism evidence="2 3">
    <name type="scientific">Aquimarina atlantica</name>
    <dbReference type="NCBI Taxonomy" id="1317122"/>
    <lineage>
        <taxon>Bacteria</taxon>
        <taxon>Pseudomonadati</taxon>
        <taxon>Bacteroidota</taxon>
        <taxon>Flavobacteriia</taxon>
        <taxon>Flavobacteriales</taxon>
        <taxon>Flavobacteriaceae</taxon>
        <taxon>Aquimarina</taxon>
    </lineage>
</organism>
<protein>
    <recommendedName>
        <fullName evidence="1">Lantibiotic dehydratase N-terminal domain-containing protein</fullName>
    </recommendedName>
</protein>
<dbReference type="EMBL" id="AQRA01000002">
    <property type="protein sequence ID" value="EZH74891.1"/>
    <property type="molecule type" value="Genomic_DNA"/>
</dbReference>
<dbReference type="InterPro" id="IPR006827">
    <property type="entry name" value="Lant_deHydtase_N"/>
</dbReference>
<dbReference type="RefSeq" id="WP_051575631.1">
    <property type="nucleotide sequence ID" value="NZ_AQRA01000002.1"/>
</dbReference>
<dbReference type="Proteomes" id="UP000023541">
    <property type="component" value="Unassembled WGS sequence"/>
</dbReference>
<sequence length="761" mass="87801">MKQKNPYTFFDQFCLRTPLLSLDFYHNLTKEKEIPVERFKDVWKNDSIREAIFLASPELFSEIEKWLSGQLKDVKKKKRLASSLLKYLSRMSSRCTPFGLFAGCSIGTFGKDTAIELSNYDTHQRQTRFDMNFLVAFSQKMAKEEVIKKQLLWYTNNSLYKIGDQYRYIEYKYNQYNRREHSIEAVAYAEYLEAIIESARTGKKINELASLLVDDEITHEEASEFIDELIDNQILVSEIEPSVTGGDFLEQLETCLSQIEGTDAILTEIDSYKKFLEQIDQKLGNASDEYLKLSERVGQLETPFELKYLFQTDMYTQAQSNQLNIRWGYKLTRALELLNRMTSASSETHLQKFKDAFTKRYETQEIPLATALDTEVGIGYLQHQNANDSTSFLDDLYIPSKPASKQDMHWTPVQEILNKKLQHIHKENQYTLSLEDKDVEHLELDWSDLPDTMSTIAQITTVDGEEKMIFSSVGGSSAANLLGRFSTGNEDILKHVQGIAAVEQEMNQNQILAEVVHLPESRTGNVIRRATIREYEIPYLGKSNVPLEQQVAISDLMISVRYGHIILRSKTLNKEIIPRLTNAHNYSVNALPVYHFLCDIQKQGGRSGLGFYWGEALEKHTFLPRVVYKEFVLAKARWKITMANLPFLKENNENDRIAMISTWRAKHNIPKMVQLIDGDNTLLIHMENTNSINMWLDTIKNKKTCILEEFLFAEEGQSDEQKGIVQQEGMSYTNQFVISLYNKEKLEQARKNTEALKAVEA</sequence>
<evidence type="ECO:0000313" key="2">
    <source>
        <dbReference type="EMBL" id="EZH74891.1"/>
    </source>
</evidence>
<accession>A0A023BXW2</accession>
<dbReference type="STRING" id="1317122.ATO12_09125"/>
<evidence type="ECO:0000259" key="1">
    <source>
        <dbReference type="Pfam" id="PF04738"/>
    </source>
</evidence>
<dbReference type="OrthoDB" id="1273722at2"/>
<name>A0A023BXW2_9FLAO</name>
<feature type="domain" description="Lantibiotic dehydratase N-terminal" evidence="1">
    <location>
        <begin position="45"/>
        <end position="691"/>
    </location>
</feature>
<dbReference type="eggNOG" id="ENOG502Z81U">
    <property type="taxonomic scope" value="Bacteria"/>
</dbReference>
<dbReference type="Pfam" id="PF04738">
    <property type="entry name" value="Lant_dehydr_N"/>
    <property type="match status" value="1"/>
</dbReference>
<proteinExistence type="predicted"/>